<proteinExistence type="predicted"/>
<evidence type="ECO:0000259" key="2">
    <source>
        <dbReference type="Pfam" id="PF00144"/>
    </source>
</evidence>
<dbReference type="PANTHER" id="PTHR46825:SF15">
    <property type="entry name" value="BETA-LACTAMASE-RELATED DOMAIN-CONTAINING PROTEIN"/>
    <property type="match status" value="1"/>
</dbReference>
<dbReference type="InterPro" id="IPR012338">
    <property type="entry name" value="Beta-lactam/transpept-like"/>
</dbReference>
<evidence type="ECO:0000313" key="4">
    <source>
        <dbReference type="EMBL" id="OKS89428.1"/>
    </source>
</evidence>
<feature type="domain" description="Peptidase S12 Pab87-related C-terminal" evidence="3">
    <location>
        <begin position="417"/>
        <end position="501"/>
    </location>
</feature>
<feature type="domain" description="Beta-lactamase-related" evidence="2">
    <location>
        <begin position="38"/>
        <end position="375"/>
    </location>
</feature>
<evidence type="ECO:0000256" key="1">
    <source>
        <dbReference type="SAM" id="SignalP"/>
    </source>
</evidence>
<dbReference type="PANTHER" id="PTHR46825">
    <property type="entry name" value="D-ALANYL-D-ALANINE-CARBOXYPEPTIDASE/ENDOPEPTIDASE AMPH"/>
    <property type="match status" value="1"/>
</dbReference>
<comment type="caution">
    <text evidence="4">The sequence shown here is derived from an EMBL/GenBank/DDBJ whole genome shotgun (WGS) entry which is preliminary data.</text>
</comment>
<dbReference type="RefSeq" id="WP_083627507.1">
    <property type="nucleotide sequence ID" value="NZ_FPAM01000003.1"/>
</dbReference>
<accession>A0A1Q6A5Z3</accession>
<dbReference type="STRING" id="1302689.RG47T_4912"/>
<feature type="signal peptide" evidence="1">
    <location>
        <begin position="1"/>
        <end position="24"/>
    </location>
</feature>
<reference evidence="4 5" key="1">
    <citation type="submission" date="2016-11" db="EMBL/GenBank/DDBJ databases">
        <title>Whole Genome Sequencing of Mucilaginibacter polytrichastri RG4-7(T) isolated from the moss sample.</title>
        <authorList>
            <person name="Li Y."/>
        </authorList>
    </citation>
    <scope>NUCLEOTIDE SEQUENCE [LARGE SCALE GENOMIC DNA]</scope>
    <source>
        <strain evidence="4 5">RG4-7</strain>
    </source>
</reference>
<gene>
    <name evidence="4" type="ORF">RG47T_4912</name>
</gene>
<sequence length="513" mass="57742">MKKRSNVFSGFLLMFLCAGLITRAQTVNRSKFIPDSIDNYINRALTNWRIPGAAVCIVKDNRIVLMKGYGIKELGVPTKVDQNTLFMIGSNTKAFTATAMAMLQEQHKLSLDDKVTKYIPEFKLENKLSTEQATIRDLLCHRLGISTFEGDFTYWTSNLTRNEVVEKLGHVKAPYAFRTKWGYTNAAFLTAGEIIPRVSGKTWEQYIKENIFAPLGMTNSLLLSAALPKSINKASAHTLVDGRLVAIQFPQLDNLAPAASISSSAQDMSKWVFSLLDQGKVGARQILPAAAIEATRQPQNIVTSGTRPTGESYFELYGLGWFLQDYAGKRLVMHDGGVNGYVSSVTLVPSEHLGIIILTNSDQNVLYDALRWEILDAYFKRPFQNYSDKYLDNYKLRYNADLQNNQKMRDSVALNLKPALSPGDYTGKYTNELYGNLTVTKGENNDLEVRFEHHQRMYAKLQPLGGNRFFATFSDPEFGKAVFPFNVQNGKVKSLTVKVADFIERTPYEFKKQ</sequence>
<dbReference type="EMBL" id="MPPL01000001">
    <property type="protein sequence ID" value="OKS89428.1"/>
    <property type="molecule type" value="Genomic_DNA"/>
</dbReference>
<dbReference type="OrthoDB" id="1522765at2"/>
<dbReference type="InterPro" id="IPR021860">
    <property type="entry name" value="Peptidase_S12_Pab87-rel_C"/>
</dbReference>
<dbReference type="Proteomes" id="UP000186720">
    <property type="component" value="Unassembled WGS sequence"/>
</dbReference>
<dbReference type="AlphaFoldDB" id="A0A1Q6A5Z3"/>
<dbReference type="Pfam" id="PF11954">
    <property type="entry name" value="DUF3471"/>
    <property type="match status" value="1"/>
</dbReference>
<dbReference type="InterPro" id="IPR001466">
    <property type="entry name" value="Beta-lactam-related"/>
</dbReference>
<dbReference type="Pfam" id="PF00144">
    <property type="entry name" value="Beta-lactamase"/>
    <property type="match status" value="1"/>
</dbReference>
<evidence type="ECO:0000313" key="5">
    <source>
        <dbReference type="Proteomes" id="UP000186720"/>
    </source>
</evidence>
<feature type="chain" id="PRO_5010315962" description="Beta-lactamase-related domain-containing protein" evidence="1">
    <location>
        <begin position="25"/>
        <end position="513"/>
    </location>
</feature>
<protein>
    <recommendedName>
        <fullName evidence="6">Beta-lactamase-related domain-containing protein</fullName>
    </recommendedName>
</protein>
<keyword evidence="5" id="KW-1185">Reference proteome</keyword>
<dbReference type="SUPFAM" id="SSF56601">
    <property type="entry name" value="beta-lactamase/transpeptidase-like"/>
    <property type="match status" value="1"/>
</dbReference>
<name>A0A1Q6A5Z3_9SPHI</name>
<dbReference type="Gene3D" id="3.40.710.10">
    <property type="entry name" value="DD-peptidase/beta-lactamase superfamily"/>
    <property type="match status" value="1"/>
</dbReference>
<evidence type="ECO:0008006" key="6">
    <source>
        <dbReference type="Google" id="ProtNLM"/>
    </source>
</evidence>
<keyword evidence="1" id="KW-0732">Signal</keyword>
<dbReference type="InterPro" id="IPR050491">
    <property type="entry name" value="AmpC-like"/>
</dbReference>
<evidence type="ECO:0000259" key="3">
    <source>
        <dbReference type="Pfam" id="PF11954"/>
    </source>
</evidence>
<organism evidence="4 5">
    <name type="scientific">Mucilaginibacter polytrichastri</name>
    <dbReference type="NCBI Taxonomy" id="1302689"/>
    <lineage>
        <taxon>Bacteria</taxon>
        <taxon>Pseudomonadati</taxon>
        <taxon>Bacteroidota</taxon>
        <taxon>Sphingobacteriia</taxon>
        <taxon>Sphingobacteriales</taxon>
        <taxon>Sphingobacteriaceae</taxon>
        <taxon>Mucilaginibacter</taxon>
    </lineage>
</organism>
<dbReference type="Gene3D" id="2.40.128.600">
    <property type="match status" value="1"/>
</dbReference>